<keyword evidence="1" id="KW-0479">Metal-binding</keyword>
<dbReference type="PANTHER" id="PTHR11347">
    <property type="entry name" value="CYCLIC NUCLEOTIDE PHOSPHODIESTERASE"/>
    <property type="match status" value="1"/>
</dbReference>
<dbReference type="AlphaFoldDB" id="A0A1E7ETF6"/>
<dbReference type="KEGG" id="fcy:FRACYDRAFT_271571"/>
<proteinExistence type="predicted"/>
<dbReference type="PROSITE" id="PS51845">
    <property type="entry name" value="PDEASE_I_2"/>
    <property type="match status" value="1"/>
</dbReference>
<dbReference type="InParanoid" id="A0A1E7ETF6"/>
<evidence type="ECO:0000256" key="2">
    <source>
        <dbReference type="ARBA" id="ARBA00022801"/>
    </source>
</evidence>
<gene>
    <name evidence="5" type="ORF">FRACYDRAFT_271571</name>
</gene>
<dbReference type="SUPFAM" id="SSF109604">
    <property type="entry name" value="HD-domain/PDEase-like"/>
    <property type="match status" value="1"/>
</dbReference>
<feature type="region of interest" description="Disordered" evidence="3">
    <location>
        <begin position="251"/>
        <end position="276"/>
    </location>
</feature>
<evidence type="ECO:0000313" key="5">
    <source>
        <dbReference type="EMBL" id="OEU09149.1"/>
    </source>
</evidence>
<dbReference type="SMART" id="SM00471">
    <property type="entry name" value="HDc"/>
    <property type="match status" value="1"/>
</dbReference>
<dbReference type="GO" id="GO:0004114">
    <property type="term" value="F:3',5'-cyclic-nucleotide phosphodiesterase activity"/>
    <property type="evidence" value="ECO:0007669"/>
    <property type="project" value="InterPro"/>
</dbReference>
<dbReference type="InterPro" id="IPR003607">
    <property type="entry name" value="HD/PDEase_dom"/>
</dbReference>
<dbReference type="InterPro" id="IPR002073">
    <property type="entry name" value="PDEase_catalytic_dom"/>
</dbReference>
<evidence type="ECO:0000256" key="1">
    <source>
        <dbReference type="ARBA" id="ARBA00022723"/>
    </source>
</evidence>
<dbReference type="Pfam" id="PF00233">
    <property type="entry name" value="PDEase_I"/>
    <property type="match status" value="1"/>
</dbReference>
<dbReference type="EMBL" id="KV784377">
    <property type="protein sequence ID" value="OEU09149.1"/>
    <property type="molecule type" value="Genomic_DNA"/>
</dbReference>
<organism evidence="5 6">
    <name type="scientific">Fragilariopsis cylindrus CCMP1102</name>
    <dbReference type="NCBI Taxonomy" id="635003"/>
    <lineage>
        <taxon>Eukaryota</taxon>
        <taxon>Sar</taxon>
        <taxon>Stramenopiles</taxon>
        <taxon>Ochrophyta</taxon>
        <taxon>Bacillariophyta</taxon>
        <taxon>Bacillariophyceae</taxon>
        <taxon>Bacillariophycidae</taxon>
        <taxon>Bacillariales</taxon>
        <taxon>Bacillariaceae</taxon>
        <taxon>Fragilariopsis</taxon>
    </lineage>
</organism>
<evidence type="ECO:0000256" key="3">
    <source>
        <dbReference type="SAM" id="MobiDB-lite"/>
    </source>
</evidence>
<evidence type="ECO:0000259" key="4">
    <source>
        <dbReference type="PROSITE" id="PS51845"/>
    </source>
</evidence>
<dbReference type="GO" id="GO:0007165">
    <property type="term" value="P:signal transduction"/>
    <property type="evidence" value="ECO:0007669"/>
    <property type="project" value="InterPro"/>
</dbReference>
<dbReference type="Gene3D" id="1.10.1300.10">
    <property type="entry name" value="3'5'-cyclic nucleotide phosphodiesterase, catalytic domain"/>
    <property type="match status" value="1"/>
</dbReference>
<dbReference type="Proteomes" id="UP000095751">
    <property type="component" value="Unassembled WGS sequence"/>
</dbReference>
<dbReference type="GO" id="GO:0046872">
    <property type="term" value="F:metal ion binding"/>
    <property type="evidence" value="ECO:0007669"/>
    <property type="project" value="UniProtKB-KW"/>
</dbReference>
<feature type="compositionally biased region" description="Low complexity" evidence="3">
    <location>
        <begin position="255"/>
        <end position="266"/>
    </location>
</feature>
<protein>
    <submittedName>
        <fullName evidence="5">HD-domain/PDEase-like protein</fullName>
    </submittedName>
</protein>
<accession>A0A1E7ETF6</accession>
<evidence type="ECO:0000313" key="6">
    <source>
        <dbReference type="Proteomes" id="UP000095751"/>
    </source>
</evidence>
<name>A0A1E7ETF6_9STRA</name>
<dbReference type="OrthoDB" id="41650at2759"/>
<feature type="domain" description="PDEase" evidence="4">
    <location>
        <begin position="33"/>
        <end position="320"/>
    </location>
</feature>
<keyword evidence="6" id="KW-1185">Reference proteome</keyword>
<reference evidence="5 6" key="1">
    <citation type="submission" date="2016-09" db="EMBL/GenBank/DDBJ databases">
        <title>Extensive genetic diversity and differential bi-allelic expression allows diatom success in the polar Southern Ocean.</title>
        <authorList>
            <consortium name="DOE Joint Genome Institute"/>
            <person name="Mock T."/>
            <person name="Otillar R.P."/>
            <person name="Strauss J."/>
            <person name="Dupont C."/>
            <person name="Frickenhaus S."/>
            <person name="Maumus F."/>
            <person name="Mcmullan M."/>
            <person name="Sanges R."/>
            <person name="Schmutz J."/>
            <person name="Toseland A."/>
            <person name="Valas R."/>
            <person name="Veluchamy A."/>
            <person name="Ward B.J."/>
            <person name="Allen A."/>
            <person name="Barry K."/>
            <person name="Falciatore A."/>
            <person name="Ferrante M."/>
            <person name="Fortunato A.E."/>
            <person name="Gloeckner G."/>
            <person name="Gruber A."/>
            <person name="Hipkin R."/>
            <person name="Janech M."/>
            <person name="Kroth P."/>
            <person name="Leese F."/>
            <person name="Lindquist E."/>
            <person name="Lyon B.R."/>
            <person name="Martin J."/>
            <person name="Mayer C."/>
            <person name="Parker M."/>
            <person name="Quesneville H."/>
            <person name="Raymond J."/>
            <person name="Uhlig C."/>
            <person name="Valentin K.U."/>
            <person name="Worden A.Z."/>
            <person name="Armbrust E.V."/>
            <person name="Bowler C."/>
            <person name="Green B."/>
            <person name="Moulton V."/>
            <person name="Van Oosterhout C."/>
            <person name="Grigoriev I."/>
        </authorList>
    </citation>
    <scope>NUCLEOTIDE SEQUENCE [LARGE SCALE GENOMIC DNA]</scope>
    <source>
        <strain evidence="5 6">CCMP1102</strain>
    </source>
</reference>
<keyword evidence="2" id="KW-0378">Hydrolase</keyword>
<sequence>MLGKLLKEMKAKRELTGIKSDSQDTIEKLESQTSGEHGGNMDFTTDTVIDEVADVLKLPVYAANIVESADISSDKAAAPLDQDVMDELQDYVYSIASMYNKNAFHSFEHASHVSMSCIKLLNRIASREESTEDGIDHTYDICSDPLTSFAIVFSALIHDVDHTGVPNVQLVKEHSPVASIYKNKSVAEQNSIDVGWRLLMKPSYRKLRRYIYTTVAEYKCFRQLVVNAVMATDICDKDLIKARNQRWDLAFSTPNNSSSNNNDSSNVTKTPDSQFEPVVRRVNNHKGTVVIEHLIQLSDVAHTMQHWHIYRRWNERLFEESYVAYADCRSDTNPADNWYQGELGFYDFYIIPLAKKIQQCQVFGVSSDEYLSYAIQNRAEWEERGKEIVEEMAKKMDAIHHAKISRQLLQLEMAVGESGQS</sequence>
<dbReference type="InterPro" id="IPR036971">
    <property type="entry name" value="PDEase_catalytic_dom_sf"/>
</dbReference>